<reference evidence="1" key="1">
    <citation type="submission" date="2022-03" db="EMBL/GenBank/DDBJ databases">
        <title>Sea Food Isolates.</title>
        <authorList>
            <person name="Li c."/>
        </authorList>
    </citation>
    <scope>NUCLEOTIDE SEQUENCE</scope>
    <source>
        <strain evidence="1">19MO02SH05</strain>
    </source>
</reference>
<protein>
    <recommendedName>
        <fullName evidence="2">Lipoprotein</fullName>
    </recommendedName>
</protein>
<evidence type="ECO:0008006" key="2">
    <source>
        <dbReference type="Google" id="ProtNLM"/>
    </source>
</evidence>
<accession>A0AAU6TMF1</accession>
<dbReference type="AlphaFoldDB" id="A0AAU6TMF1"/>
<dbReference type="EMBL" id="CP095343">
    <property type="protein sequence ID" value="XAG62783.1"/>
    <property type="molecule type" value="Genomic_DNA"/>
</dbReference>
<organism evidence="1">
    <name type="scientific">bacterium 19MO02SH05</name>
    <dbReference type="NCBI Taxonomy" id="2920696"/>
    <lineage>
        <taxon>Bacteria</taxon>
    </lineage>
</organism>
<name>A0AAU6TMF1_UNCXX</name>
<proteinExistence type="predicted"/>
<evidence type="ECO:0000313" key="1">
    <source>
        <dbReference type="EMBL" id="XAG62783.1"/>
    </source>
</evidence>
<sequence length="47" mass="5135">MLKKLTILAVSTLLLSGCDRSAVGDVSLGLFTMKDKPMFTNTITQQF</sequence>
<dbReference type="PROSITE" id="PS51257">
    <property type="entry name" value="PROKAR_LIPOPROTEIN"/>
    <property type="match status" value="1"/>
</dbReference>
<gene>
    <name evidence="1" type="ORF">MRL64_17845</name>
</gene>